<dbReference type="PROSITE" id="PS50887">
    <property type="entry name" value="GGDEF"/>
    <property type="match status" value="1"/>
</dbReference>
<dbReference type="Pfam" id="PF00990">
    <property type="entry name" value="GGDEF"/>
    <property type="match status" value="1"/>
</dbReference>
<dbReference type="GO" id="GO:0000160">
    <property type="term" value="P:phosphorelay signal transduction system"/>
    <property type="evidence" value="ECO:0007669"/>
    <property type="project" value="InterPro"/>
</dbReference>
<dbReference type="EMBL" id="JEMU01000012">
    <property type="protein sequence ID" value="KAJ02398.1"/>
    <property type="molecule type" value="Genomic_DNA"/>
</dbReference>
<dbReference type="AlphaFoldDB" id="A0A061SRV4"/>
<dbReference type="PROSITE" id="PS50110">
    <property type="entry name" value="RESPONSE_REGULATORY"/>
    <property type="match status" value="1"/>
</dbReference>
<evidence type="ECO:0000256" key="2">
    <source>
        <dbReference type="ARBA" id="ARBA00034247"/>
    </source>
</evidence>
<evidence type="ECO:0000259" key="5">
    <source>
        <dbReference type="PROSITE" id="PS50887"/>
    </source>
</evidence>
<reference evidence="6 7" key="1">
    <citation type="journal article" date="2014" name="Genome Announc.">
        <title>Draft Genome Sequences of Two Isolates of the Roseobacter Group, Sulfitobacter sp. Strains 3SOLIMAR09 and 1FIGIMAR09, from Harbors of Mallorca Island (Mediterranean Sea).</title>
        <authorList>
            <person name="Mas-Llado M."/>
            <person name="Pina-Villalonga J.M."/>
            <person name="Brunet-Galmes I."/>
            <person name="Nogales B."/>
            <person name="Bosch R."/>
        </authorList>
    </citation>
    <scope>NUCLEOTIDE SEQUENCE [LARGE SCALE GENOMIC DNA]</scope>
    <source>
        <strain evidence="6 7">1FIGIMAR09</strain>
    </source>
</reference>
<keyword evidence="7" id="KW-1185">Reference proteome</keyword>
<dbReference type="SMART" id="SM00448">
    <property type="entry name" value="REC"/>
    <property type="match status" value="1"/>
</dbReference>
<evidence type="ECO:0000256" key="1">
    <source>
        <dbReference type="ARBA" id="ARBA00012528"/>
    </source>
</evidence>
<dbReference type="SUPFAM" id="SSF52172">
    <property type="entry name" value="CheY-like"/>
    <property type="match status" value="2"/>
</dbReference>
<dbReference type="InterPro" id="IPR050469">
    <property type="entry name" value="Diguanylate_Cyclase"/>
</dbReference>
<dbReference type="InterPro" id="IPR043128">
    <property type="entry name" value="Rev_trsase/Diguanyl_cyclase"/>
</dbReference>
<name>A0A061SRV4_9RHOB</name>
<comment type="caution">
    <text evidence="3">Lacks conserved residue(s) required for the propagation of feature annotation.</text>
</comment>
<dbReference type="NCBIfam" id="TIGR00254">
    <property type="entry name" value="GGDEF"/>
    <property type="match status" value="1"/>
</dbReference>
<dbReference type="Pfam" id="PF00072">
    <property type="entry name" value="Response_reg"/>
    <property type="match status" value="1"/>
</dbReference>
<dbReference type="EC" id="2.7.7.65" evidence="1"/>
<dbReference type="FunFam" id="3.30.70.270:FF:000001">
    <property type="entry name" value="Diguanylate cyclase domain protein"/>
    <property type="match status" value="1"/>
</dbReference>
<dbReference type="PANTHER" id="PTHR45138">
    <property type="entry name" value="REGULATORY COMPONENTS OF SENSORY TRANSDUCTION SYSTEM"/>
    <property type="match status" value="1"/>
</dbReference>
<comment type="caution">
    <text evidence="6">The sequence shown here is derived from an EMBL/GenBank/DDBJ whole genome shotgun (WGS) entry which is preliminary data.</text>
</comment>
<dbReference type="PANTHER" id="PTHR45138:SF9">
    <property type="entry name" value="DIGUANYLATE CYCLASE DGCM-RELATED"/>
    <property type="match status" value="1"/>
</dbReference>
<evidence type="ECO:0000313" key="7">
    <source>
        <dbReference type="Proteomes" id="UP000027337"/>
    </source>
</evidence>
<dbReference type="CDD" id="cd01949">
    <property type="entry name" value="GGDEF"/>
    <property type="match status" value="1"/>
</dbReference>
<dbReference type="RefSeq" id="WP_037909684.1">
    <property type="nucleotide sequence ID" value="NZ_JEMU01000012.1"/>
</dbReference>
<dbReference type="Gene3D" id="3.40.50.2300">
    <property type="match status" value="1"/>
</dbReference>
<dbReference type="GO" id="GO:0052621">
    <property type="term" value="F:diguanylate cyclase activity"/>
    <property type="evidence" value="ECO:0007669"/>
    <property type="project" value="UniProtKB-EC"/>
</dbReference>
<evidence type="ECO:0000256" key="3">
    <source>
        <dbReference type="PROSITE-ProRule" id="PRU00169"/>
    </source>
</evidence>
<evidence type="ECO:0000259" key="4">
    <source>
        <dbReference type="PROSITE" id="PS50110"/>
    </source>
</evidence>
<dbReference type="GO" id="GO:1902201">
    <property type="term" value="P:negative regulation of bacterial-type flagellum-dependent cell motility"/>
    <property type="evidence" value="ECO:0007669"/>
    <property type="project" value="TreeGrafter"/>
</dbReference>
<organism evidence="6 7">
    <name type="scientific">Sulfitobacter mediterraneus</name>
    <dbReference type="NCBI Taxonomy" id="83219"/>
    <lineage>
        <taxon>Bacteria</taxon>
        <taxon>Pseudomonadati</taxon>
        <taxon>Pseudomonadota</taxon>
        <taxon>Alphaproteobacteria</taxon>
        <taxon>Rhodobacterales</taxon>
        <taxon>Roseobacteraceae</taxon>
        <taxon>Sulfitobacter</taxon>
    </lineage>
</organism>
<sequence length="467" mass="50125">MQGKILIVDSIATNRIVLKVKLAAACYTVVQASCVKNALTMAEIHMPDLVICAMTLSDGEAADLCRAMRRNPVTRPICVLALQGAGDAASRVALLKAGAQDVLPKPLDDTLLLGRVRSLLRAQNADAEWQLREDTSRALGLAEPDTPYAEQGRTMFVCASPGTAHSWAIQMRPHLNQQITQTAPDTLMQTLQKGALPDTFVLILPGERDAAQSMLRCIAALRANAQTRHAGVLVLQTKPDAEIGASALDLGADDLMTAGFNPAELSLRLKALLRRKRIGEQMRATVRTGLKAAVNDPLTGLYNRRYAMPYLAQMAVRARDNGTSFAVMIADLDHFKRINDQFGHASGDAVLVAVADRLRECLRKTDMVARIGGEEFLIVTPAPTLAQAQTAALRVCDAISSSAINLPPPHAPVTITASIGMALCDLERHPTKDCDDIGEALLAQADKALYAAKGRGRNQVKLGRPAA</sequence>
<evidence type="ECO:0000313" key="6">
    <source>
        <dbReference type="EMBL" id="KAJ02398.1"/>
    </source>
</evidence>
<feature type="domain" description="GGDEF" evidence="5">
    <location>
        <begin position="323"/>
        <end position="465"/>
    </location>
</feature>
<dbReference type="eggNOG" id="COG3706">
    <property type="taxonomic scope" value="Bacteria"/>
</dbReference>
<accession>A0A061SRV4</accession>
<protein>
    <recommendedName>
        <fullName evidence="1">diguanylate cyclase</fullName>
        <ecNumber evidence="1">2.7.7.65</ecNumber>
    </recommendedName>
</protein>
<feature type="domain" description="Response regulatory" evidence="4">
    <location>
        <begin position="4"/>
        <end position="120"/>
    </location>
</feature>
<dbReference type="Gene3D" id="3.30.70.270">
    <property type="match status" value="1"/>
</dbReference>
<dbReference type="InterPro" id="IPR001789">
    <property type="entry name" value="Sig_transdc_resp-reg_receiver"/>
</dbReference>
<dbReference type="SMART" id="SM00267">
    <property type="entry name" value="GGDEF"/>
    <property type="match status" value="1"/>
</dbReference>
<comment type="catalytic activity">
    <reaction evidence="2">
        <text>2 GTP = 3',3'-c-di-GMP + 2 diphosphate</text>
        <dbReference type="Rhea" id="RHEA:24898"/>
        <dbReference type="ChEBI" id="CHEBI:33019"/>
        <dbReference type="ChEBI" id="CHEBI:37565"/>
        <dbReference type="ChEBI" id="CHEBI:58805"/>
        <dbReference type="EC" id="2.7.7.65"/>
    </reaction>
</comment>
<dbReference type="InterPro" id="IPR029787">
    <property type="entry name" value="Nucleotide_cyclase"/>
</dbReference>
<dbReference type="eggNOG" id="COG0745">
    <property type="taxonomic scope" value="Bacteria"/>
</dbReference>
<dbReference type="SUPFAM" id="SSF55073">
    <property type="entry name" value="Nucleotide cyclase"/>
    <property type="match status" value="1"/>
</dbReference>
<dbReference type="GO" id="GO:0043709">
    <property type="term" value="P:cell adhesion involved in single-species biofilm formation"/>
    <property type="evidence" value="ECO:0007669"/>
    <property type="project" value="TreeGrafter"/>
</dbReference>
<dbReference type="Proteomes" id="UP000027337">
    <property type="component" value="Unassembled WGS sequence"/>
</dbReference>
<proteinExistence type="predicted"/>
<gene>
    <name evidence="6" type="ORF">PM02_14420</name>
</gene>
<dbReference type="STRING" id="83219.PM02_14420"/>
<dbReference type="InterPro" id="IPR011006">
    <property type="entry name" value="CheY-like_superfamily"/>
</dbReference>
<dbReference type="InterPro" id="IPR000160">
    <property type="entry name" value="GGDEF_dom"/>
</dbReference>
<dbReference type="GO" id="GO:0005886">
    <property type="term" value="C:plasma membrane"/>
    <property type="evidence" value="ECO:0007669"/>
    <property type="project" value="TreeGrafter"/>
</dbReference>